<gene>
    <name evidence="1" type="ORF">HMPREF9460_02511</name>
</gene>
<dbReference type="RefSeq" id="WP_044941506.1">
    <property type="nucleotide sequence ID" value="NZ_KN174163.1"/>
</dbReference>
<evidence type="ECO:0008006" key="3">
    <source>
        <dbReference type="Google" id="ProtNLM"/>
    </source>
</evidence>
<dbReference type="SUPFAM" id="SSF47240">
    <property type="entry name" value="Ferritin-like"/>
    <property type="match status" value="1"/>
</dbReference>
<comment type="caution">
    <text evidence="1">The sequence shown here is derived from an EMBL/GenBank/DDBJ whole genome shotgun (WGS) entry which is preliminary data.</text>
</comment>
<protein>
    <recommendedName>
        <fullName evidence="3">Rubrerythrin diiron-binding domain-containing protein</fullName>
    </recommendedName>
</protein>
<accession>A0A096B725</accession>
<sequence>MTYLELLQRALAEEIEATRLYLACMALAPREDLGVLLKINKDETDHVALISSLISRQTGRDADYAAMVPGVD</sequence>
<dbReference type="HOGENOM" id="CLU_2715345_0_0_9"/>
<dbReference type="EMBL" id="ADLO01000079">
    <property type="protein sequence ID" value="KGF54820.1"/>
    <property type="molecule type" value="Genomic_DNA"/>
</dbReference>
<dbReference type="AlphaFoldDB" id="A0A096B725"/>
<dbReference type="Proteomes" id="UP000029585">
    <property type="component" value="Unassembled WGS sequence"/>
</dbReference>
<evidence type="ECO:0000313" key="2">
    <source>
        <dbReference type="Proteomes" id="UP000029585"/>
    </source>
</evidence>
<dbReference type="InterPro" id="IPR009078">
    <property type="entry name" value="Ferritin-like_SF"/>
</dbReference>
<name>A0A096B725_FLAPL</name>
<reference evidence="1 2" key="1">
    <citation type="submission" date="2011-08" db="EMBL/GenBank/DDBJ databases">
        <title>The Genome Sequence of Clostridium orbiscindens 1_3_50AFAA.</title>
        <authorList>
            <consortium name="The Broad Institute Genome Sequencing Platform"/>
            <person name="Earl A."/>
            <person name="Ward D."/>
            <person name="Feldgarden M."/>
            <person name="Gevers D."/>
            <person name="Daigneault M."/>
            <person name="Strauss J."/>
            <person name="Allen-Vercoe E."/>
            <person name="Young S.K."/>
            <person name="Zeng Q."/>
            <person name="Gargeya S."/>
            <person name="Fitzgerald M."/>
            <person name="Haas B."/>
            <person name="Abouelleil A."/>
            <person name="Alvarado L."/>
            <person name="Arachchi H.M."/>
            <person name="Berlin A."/>
            <person name="Brown A."/>
            <person name="Chapman S.B."/>
            <person name="Chen Z."/>
            <person name="Dunbar C."/>
            <person name="Freedman E."/>
            <person name="Gearin G."/>
            <person name="Gellesch M."/>
            <person name="Goldberg J."/>
            <person name="Griggs A."/>
            <person name="Gujja S."/>
            <person name="Heiman D."/>
            <person name="Howarth C."/>
            <person name="Larson L."/>
            <person name="Lui A."/>
            <person name="MacDonald P.J.P."/>
            <person name="Montmayeur A."/>
            <person name="Murphy C."/>
            <person name="Neiman D."/>
            <person name="Pearson M."/>
            <person name="Priest M."/>
            <person name="Roberts A."/>
            <person name="Saif S."/>
            <person name="Shea T."/>
            <person name="Shenoy N."/>
            <person name="Sisk P."/>
            <person name="Stolte C."/>
            <person name="Sykes S."/>
            <person name="Wortman J."/>
            <person name="Nusbaum C."/>
            <person name="Birren B."/>
        </authorList>
    </citation>
    <scope>NUCLEOTIDE SEQUENCE [LARGE SCALE GENOMIC DNA]</scope>
    <source>
        <strain evidence="1 2">1_3_50AFAA</strain>
    </source>
</reference>
<keyword evidence="2" id="KW-1185">Reference proteome</keyword>
<dbReference type="PATRIC" id="fig|742738.3.peg.2578"/>
<evidence type="ECO:0000313" key="1">
    <source>
        <dbReference type="EMBL" id="KGF54820.1"/>
    </source>
</evidence>
<proteinExistence type="predicted"/>
<organism evidence="1 2">
    <name type="scientific">Flavonifractor plautii 1_3_50AFAA</name>
    <dbReference type="NCBI Taxonomy" id="742738"/>
    <lineage>
        <taxon>Bacteria</taxon>
        <taxon>Bacillati</taxon>
        <taxon>Bacillota</taxon>
        <taxon>Clostridia</taxon>
        <taxon>Eubacteriales</taxon>
        <taxon>Oscillospiraceae</taxon>
        <taxon>Flavonifractor</taxon>
    </lineage>
</organism>